<keyword evidence="1" id="KW-1133">Transmembrane helix</keyword>
<comment type="caution">
    <text evidence="3">The sequence shown here is derived from an EMBL/GenBank/DDBJ whole genome shotgun (WGS) entry which is preliminary data.</text>
</comment>
<evidence type="ECO:0000256" key="2">
    <source>
        <dbReference type="SAM" id="SignalP"/>
    </source>
</evidence>
<reference evidence="3 4" key="1">
    <citation type="journal article" date="2017" name="Front. Genet.">
        <title>Draft sequencing of the heterozygous diploid genome of Satsuma (Citrus unshiu Marc.) using a hybrid assembly approach.</title>
        <authorList>
            <person name="Shimizu T."/>
            <person name="Tanizawa Y."/>
            <person name="Mochizuki T."/>
            <person name="Nagasaki H."/>
            <person name="Yoshioka T."/>
            <person name="Toyoda A."/>
            <person name="Fujiyama A."/>
            <person name="Kaminuma E."/>
            <person name="Nakamura Y."/>
        </authorList>
    </citation>
    <scope>NUCLEOTIDE SEQUENCE [LARGE SCALE GENOMIC DNA]</scope>
    <source>
        <strain evidence="4">cv. Miyagawa wase</strain>
    </source>
</reference>
<feature type="chain" id="PRO_5014131595" evidence="2">
    <location>
        <begin position="25"/>
        <end position="95"/>
    </location>
</feature>
<feature type="signal peptide" evidence="2">
    <location>
        <begin position="1"/>
        <end position="24"/>
    </location>
</feature>
<dbReference type="Proteomes" id="UP000236630">
    <property type="component" value="Unassembled WGS sequence"/>
</dbReference>
<dbReference type="EMBL" id="BDQV01000109">
    <property type="protein sequence ID" value="GAY54739.1"/>
    <property type="molecule type" value="Genomic_DNA"/>
</dbReference>
<keyword evidence="4" id="KW-1185">Reference proteome</keyword>
<protein>
    <submittedName>
        <fullName evidence="3">Uncharacterized protein</fullName>
    </submittedName>
</protein>
<proteinExistence type="predicted"/>
<organism evidence="3 4">
    <name type="scientific">Citrus unshiu</name>
    <name type="common">Satsuma mandarin</name>
    <name type="synonym">Citrus nobilis var. unshiu</name>
    <dbReference type="NCBI Taxonomy" id="55188"/>
    <lineage>
        <taxon>Eukaryota</taxon>
        <taxon>Viridiplantae</taxon>
        <taxon>Streptophyta</taxon>
        <taxon>Embryophyta</taxon>
        <taxon>Tracheophyta</taxon>
        <taxon>Spermatophyta</taxon>
        <taxon>Magnoliopsida</taxon>
        <taxon>eudicotyledons</taxon>
        <taxon>Gunneridae</taxon>
        <taxon>Pentapetalae</taxon>
        <taxon>rosids</taxon>
        <taxon>malvids</taxon>
        <taxon>Sapindales</taxon>
        <taxon>Rutaceae</taxon>
        <taxon>Aurantioideae</taxon>
        <taxon>Citrus</taxon>
    </lineage>
</organism>
<sequence>MQPPHWRNILLLADLTLLQPLADRVTLTSSLLNPLHVPVRLHRGEPAVLFSAEEVRDIAKLLNWLLLASFHLAALLWMPWAMKDSIDQKVDLLSC</sequence>
<accession>A0A2H5PQV8</accession>
<keyword evidence="2" id="KW-0732">Signal</keyword>
<keyword evidence="1" id="KW-0812">Transmembrane</keyword>
<dbReference type="AlphaFoldDB" id="A0A2H5PQV8"/>
<name>A0A2H5PQV8_CITUN</name>
<evidence type="ECO:0000313" key="4">
    <source>
        <dbReference type="Proteomes" id="UP000236630"/>
    </source>
</evidence>
<feature type="transmembrane region" description="Helical" evidence="1">
    <location>
        <begin position="61"/>
        <end position="80"/>
    </location>
</feature>
<evidence type="ECO:0000313" key="3">
    <source>
        <dbReference type="EMBL" id="GAY54739.1"/>
    </source>
</evidence>
<keyword evidence="1" id="KW-0472">Membrane</keyword>
<gene>
    <name evidence="3" type="ORF">CUMW_159050</name>
</gene>
<evidence type="ECO:0000256" key="1">
    <source>
        <dbReference type="SAM" id="Phobius"/>
    </source>
</evidence>